<evidence type="ECO:0008006" key="3">
    <source>
        <dbReference type="Google" id="ProtNLM"/>
    </source>
</evidence>
<gene>
    <name evidence="1" type="ORF">Enr8_32720</name>
</gene>
<protein>
    <recommendedName>
        <fullName evidence="3">Sulfur carrier protein CysO</fullName>
    </recommendedName>
</protein>
<accession>A0A5C5V0S9</accession>
<dbReference type="PANTHER" id="PTHR38031:SF1">
    <property type="entry name" value="SULFUR CARRIER PROTEIN CYSO"/>
    <property type="match status" value="1"/>
</dbReference>
<dbReference type="SUPFAM" id="SSF54285">
    <property type="entry name" value="MoaD/ThiS"/>
    <property type="match status" value="1"/>
</dbReference>
<dbReference type="InterPro" id="IPR012675">
    <property type="entry name" value="Beta-grasp_dom_sf"/>
</dbReference>
<dbReference type="InterPro" id="IPR016155">
    <property type="entry name" value="Mopterin_synth/thiamin_S_b"/>
</dbReference>
<dbReference type="RefSeq" id="WP_146433420.1">
    <property type="nucleotide sequence ID" value="NZ_SJPF01000004.1"/>
</dbReference>
<dbReference type="InterPro" id="IPR052045">
    <property type="entry name" value="Sulfur_Carrier/Prot_Modifier"/>
</dbReference>
<dbReference type="AlphaFoldDB" id="A0A5C5V0S9"/>
<dbReference type="EMBL" id="SJPF01000004">
    <property type="protein sequence ID" value="TWT31352.1"/>
    <property type="molecule type" value="Genomic_DNA"/>
</dbReference>
<evidence type="ECO:0000313" key="2">
    <source>
        <dbReference type="Proteomes" id="UP000318878"/>
    </source>
</evidence>
<sequence>MLAIEVTSHLRRLVTLPESIEVNAATVAAALDQLEQLAPRIDSYLRHEDGSLRQHVNLFLDEQFVRDRKTLSDSTDGVSRLFIMQALSGG</sequence>
<organism evidence="1 2">
    <name type="scientific">Blastopirellula retiformator</name>
    <dbReference type="NCBI Taxonomy" id="2527970"/>
    <lineage>
        <taxon>Bacteria</taxon>
        <taxon>Pseudomonadati</taxon>
        <taxon>Planctomycetota</taxon>
        <taxon>Planctomycetia</taxon>
        <taxon>Pirellulales</taxon>
        <taxon>Pirellulaceae</taxon>
        <taxon>Blastopirellula</taxon>
    </lineage>
</organism>
<evidence type="ECO:0000313" key="1">
    <source>
        <dbReference type="EMBL" id="TWT31352.1"/>
    </source>
</evidence>
<dbReference type="OrthoDB" id="9156098at2"/>
<comment type="caution">
    <text evidence="1">The sequence shown here is derived from an EMBL/GenBank/DDBJ whole genome shotgun (WGS) entry which is preliminary data.</text>
</comment>
<proteinExistence type="predicted"/>
<reference evidence="1 2" key="1">
    <citation type="submission" date="2019-02" db="EMBL/GenBank/DDBJ databases">
        <title>Deep-cultivation of Planctomycetes and their phenomic and genomic characterization uncovers novel biology.</title>
        <authorList>
            <person name="Wiegand S."/>
            <person name="Jogler M."/>
            <person name="Boedeker C."/>
            <person name="Pinto D."/>
            <person name="Vollmers J."/>
            <person name="Rivas-Marin E."/>
            <person name="Kohn T."/>
            <person name="Peeters S.H."/>
            <person name="Heuer A."/>
            <person name="Rast P."/>
            <person name="Oberbeckmann S."/>
            <person name="Bunk B."/>
            <person name="Jeske O."/>
            <person name="Meyerdierks A."/>
            <person name="Storesund J.E."/>
            <person name="Kallscheuer N."/>
            <person name="Luecker S."/>
            <person name="Lage O.M."/>
            <person name="Pohl T."/>
            <person name="Merkel B.J."/>
            <person name="Hornburger P."/>
            <person name="Mueller R.-W."/>
            <person name="Bruemmer F."/>
            <person name="Labrenz M."/>
            <person name="Spormann A.M."/>
            <person name="Op Den Camp H."/>
            <person name="Overmann J."/>
            <person name="Amann R."/>
            <person name="Jetten M.S.M."/>
            <person name="Mascher T."/>
            <person name="Medema M.H."/>
            <person name="Devos D.P."/>
            <person name="Kaster A.-K."/>
            <person name="Ovreas L."/>
            <person name="Rohde M."/>
            <person name="Galperin M.Y."/>
            <person name="Jogler C."/>
        </authorList>
    </citation>
    <scope>NUCLEOTIDE SEQUENCE [LARGE SCALE GENOMIC DNA]</scope>
    <source>
        <strain evidence="1 2">Enr8</strain>
    </source>
</reference>
<keyword evidence="2" id="KW-1185">Reference proteome</keyword>
<dbReference type="Gene3D" id="3.10.20.30">
    <property type="match status" value="1"/>
</dbReference>
<dbReference type="PANTHER" id="PTHR38031">
    <property type="entry name" value="SULFUR CARRIER PROTEIN SLR0821-RELATED"/>
    <property type="match status" value="1"/>
</dbReference>
<dbReference type="Proteomes" id="UP000318878">
    <property type="component" value="Unassembled WGS sequence"/>
</dbReference>
<name>A0A5C5V0S9_9BACT</name>